<evidence type="ECO:0000313" key="5">
    <source>
        <dbReference type="Proteomes" id="UP000184020"/>
    </source>
</evidence>
<organism evidence="4 5">
    <name type="scientific">Flavobacterium micromati</name>
    <dbReference type="NCBI Taxonomy" id="229205"/>
    <lineage>
        <taxon>Bacteria</taxon>
        <taxon>Pseudomonadati</taxon>
        <taxon>Bacteroidota</taxon>
        <taxon>Flavobacteriia</taxon>
        <taxon>Flavobacteriales</taxon>
        <taxon>Flavobacteriaceae</taxon>
        <taxon>Flavobacterium</taxon>
    </lineage>
</organism>
<feature type="signal peptide" evidence="2">
    <location>
        <begin position="1"/>
        <end position="34"/>
    </location>
</feature>
<dbReference type="STRING" id="229205.SAMN05444372_108134"/>
<dbReference type="InterPro" id="IPR055354">
    <property type="entry name" value="DUF7507"/>
</dbReference>
<proteinExistence type="predicted"/>
<dbReference type="NCBIfam" id="NF012211">
    <property type="entry name" value="tand_rpt_95"/>
    <property type="match status" value="15"/>
</dbReference>
<evidence type="ECO:0000259" key="3">
    <source>
        <dbReference type="PROSITE" id="PS50268"/>
    </source>
</evidence>
<dbReference type="Gene3D" id="2.60.40.3440">
    <property type="match status" value="6"/>
</dbReference>
<reference evidence="5" key="1">
    <citation type="submission" date="2016-11" db="EMBL/GenBank/DDBJ databases">
        <authorList>
            <person name="Varghese N."/>
            <person name="Submissions S."/>
        </authorList>
    </citation>
    <scope>NUCLEOTIDE SEQUENCE [LARGE SCALE GENOMIC DNA]</scope>
    <source>
        <strain evidence="5">DSM 17659</strain>
    </source>
</reference>
<name>A0A1M5LPS5_9FLAO</name>
<dbReference type="SUPFAM" id="SSF50985">
    <property type="entry name" value="RCC1/BLIP-II"/>
    <property type="match status" value="1"/>
</dbReference>
<dbReference type="InterPro" id="IPR001434">
    <property type="entry name" value="OmcB-like_DUF11"/>
</dbReference>
<dbReference type="PROSITE" id="PS50268">
    <property type="entry name" value="CADHERIN_2"/>
    <property type="match status" value="3"/>
</dbReference>
<gene>
    <name evidence="4" type="ORF">SAMN05444372_108134</name>
</gene>
<feature type="chain" id="PRO_5012770581" evidence="2">
    <location>
        <begin position="35"/>
        <end position="3062"/>
    </location>
</feature>
<feature type="compositionally biased region" description="Low complexity" evidence="1">
    <location>
        <begin position="645"/>
        <end position="666"/>
    </location>
</feature>
<feature type="domain" description="Cadherin" evidence="3">
    <location>
        <begin position="1567"/>
        <end position="1675"/>
    </location>
</feature>
<dbReference type="Pfam" id="PF24346">
    <property type="entry name" value="DUF7507"/>
    <property type="match status" value="1"/>
</dbReference>
<dbReference type="GO" id="GO:0007156">
    <property type="term" value="P:homophilic cell adhesion via plasma membrane adhesion molecules"/>
    <property type="evidence" value="ECO:0007669"/>
    <property type="project" value="InterPro"/>
</dbReference>
<dbReference type="GO" id="GO:0016020">
    <property type="term" value="C:membrane"/>
    <property type="evidence" value="ECO:0007669"/>
    <property type="project" value="InterPro"/>
</dbReference>
<sequence length="3062" mass="314757">MTKNYTYIINRLNFKTALFCAVLLISLFSTKTNAQCAVPTIGCSNTDLSNYGANSNTNAATIEYDNFGSSFHSTVARTGDGTLQLWGEDMANDGTSDVLSPRQMNAANYPALGTATPLKMAVASRSVNTAQGVLLATNGLYAWGNEGTVLDNAITTSTVFQKLIINTKADGLPTGVSPADVKMMFVTNETIALTTCSGDVWVISLNLNVRGNGAGGSSTQWSQVTTDAPGNPVLTNVVATRGSAGALMALRADGSVFVWGNNVYLGNNTAIIATQTRATQMTLPAGITPKMIGSGNNNTNNRSFYVLATDGNLYALGRNNVRQLGDWTTTERLSWVQPRYTSAAGPFMNNVVWISPQEHDASFNGFNLINSNKTLFAFGENNNSMLSTAVDPLNPFIPSGVTVADAILAVETGGHTTMIIKQCETNFGYVGHRIRGSMGDGTATTSTVSTFTFATAPITICGAGNPQITVSITPTSGSDYCVGLTASLLVSPPGGTISLVSGPATLSGNILTITGVGTIVVGYAVPNPCGGPAVTAQTTLTSVLCATDLSITKTVNNAAPIVGDNVTFTITATNNGPQEGYGVVVTDALPTGYTIVGSPTLSTGSWSAPNWSIGTLAVGVPQTMTITATVLATGNYVNTATISGTATDPTSANNTSTSTPTPLPSCSGSSGNILINPDFENPTFPVGNNIQPWPISGWTGLGTLANVVRTDGIFSGGGPLTSQNGSQYLDIANGSADFWQNFTFACNTRAYFSGHFSVRNGTASTGRIDIYSVDALNNLTLVASSNQLNMPSTMNVWYYAAGTAILAPGNYRFQVSMGDFSNFDNACFSFDDFCISANDDNYSATPFIPQPSIVTVGNVTTNDILSGNPVTASNTDVTPVTNGPLSIDDNGVLTLAANTPSGTYTITYNLCEVGAIPTNCDTAIATVVVDSLPIASPDAGTYILNTPVTIAVVANDTTGDTVVPTTVSLVVPTGATGVVTDVNGDVTNITITGQGTWSVNPTTGAITFTPVTGYTGNPTAIQYNIEDAQGNQSNNATVTLTNNGIPIAVTDTYTTNEDTAIALLPLTADTDPDGTTPMIQSINGTVLTPGTAQTIAVTNGTVNITAAGVITFTPALNYNGSVTFPYVITDGTLTATANQVITVTAVNDAPIAVTDNYTTNEDTAIALLPLTADTDPDGTTPTIRSINGTTLTPGTAQTIAVTNGTVNITAAGVITFTPALNYNGSVTFPYVITDGTLTATANQVITVTAVNDAPIAVTDTYTTNEDTAVALLPLTGDSDPDGTTPTIQSINGTPLTPGTAQTIAVTNGIVSITTAGVITFTPALNYNGSVTFPYVITDGTLTATANQVITVTAVNDAPIAVTDNYTTNEDTAIALLPLTADTDPDGTTPTIQSINGTTLTPGTAQTIAVTNGTVNITAAGVITFTPALNYNGSVTFPYVITDGTLTATANQVITVTAVNDAPIAVTDNYTTNEDTAIALLPLTADTDPDGTTPTIQSINGTTLTPGTAQTIAVTNGTVNITAAGVITFTPALNYNGSVTFPYVITDGTLTATANQVITVTAVNDAPIAVNDSATTNEDTPVTTTVTANDTDADGTIDVATVDLDPATAGIQTTFTVAGQGTYTVNNLGVVTFTPVLNFNGATTPINYTVNDNLGLVSNIATISITVTAVNDAPVAVNNTATTNEDTPVTITVTANDTDADGTINVATVDLDPATAGIQTTFTVTGEGTYTVNNLGVVTFTPVLNFNGTATPINYTVNDNSGLVSNIATISITVTAVNDAPVAVNNTATTNEDTPVNITVTANDTDADGTIDVATVDLDPATAGIQTTFTVTGQGTYTVNNLGVVTFTPVLNFNGATTPITYTVNDNSGLVSNIATISITITPVNDAPVAIDDLVTSPEDTPVVLTPLVNDSDPDGTTPTIVSINGTALTPGIAQTITVPNGTVTISAIGVITFTPNLNFNGTATFPYEITDGTLTATANQVITITPVNDAPVAIDDLVTSPEDTPVVLTPLVNDSDPDGTTPTIVSINGTALTPGIAQTITVPNGIVTISTTGVITFTPNLNFNGTATFPYEITDGTLNTTANQIITVTPVNDPPVAIDDLLTSPEDTPVVLTPLVNDSDPDGTTPTIVSINGTALTPGIPQSITVPNGTVTITAAGVITFTPNLNFNGTATFPYEITDGTLNTTANQIITVTPVNDPPVAIDDLLTSPEDTPVVLTPLVNDSDPDGTTPTIVSINGTALTPGIAQTITVPNGIVTISTTGVITFTPNLNFNGTATFPYEITDGTVTATANQVITVTPVNDAPVAIDDLVTSPEDTPVVLTPLVNDSDPDGTTPTIVSINGTPLTPGIAQTITVPNGIVTISTTGVITFTPNLNFNGTATFPYVITDGTVTATANQVITVTPVNDAPVAIDDLVTSPEDTPVVLTPLVNDSDPDGTTPTIVSINGTDLTPGIAQTITVPNGIVTISTTGVITFTPNLNFNGTATFPYEITDGTVTATANQVITVTPVNDPPVAIDDLVTSPEDTPIVLTPLVNDSDPDGTTPTIVSINGTALIPGIAQTITVPNGIVTVSTTGVITFTPNLNFNGTATFPYIITDGLVTATANQVITVTAVNDVPVATLVLSTPIENDGSAKTILALTGTDLDGTVRPDRYIVTTLPTPAQGILFLSDGITPVTVNMVLTVADAAGLKFRPTAGFTGTVTFAYTATDNDNAISAPSIVSFVVTNIPPTTNDITIIPALAKNGIAQALPGLAGADVDGAVVNYIIRSLPDVLSGVLTLNGVPVVVDQVMTIAESRLLRFTPNVSFIGSSASFRIAARDNGGLVDLTPATVTIPLMESPSISVVKTAVFNDINGDGFAQAGETITYSFTITNTGNVTLSNVTITDNLVGLVLTGSPIATLGVGVTNSTAYSAVYPINQADINLGSVSNQATAQGTSPSGIVVRDLSDETSATNDSPTVLGISGCVIEIFNAIAPNGSGDNKIFRIRGLECYADNSVEIYNRWGVLVYEKRGYNNEENAFRGLSEGRVTVRQSEELPEGTYYYILRYKDSAATTFEKAGYLYINR</sequence>
<keyword evidence="2" id="KW-0732">Signal</keyword>
<dbReference type="OrthoDB" id="9805017at2"/>
<dbReference type="InterPro" id="IPR026395">
    <property type="entry name" value="CshA_fibril"/>
</dbReference>
<dbReference type="InterPro" id="IPR009091">
    <property type="entry name" value="RCC1/BLIP-II"/>
</dbReference>
<feature type="region of interest" description="Disordered" evidence="1">
    <location>
        <begin position="643"/>
        <end position="666"/>
    </location>
</feature>
<dbReference type="NCBIfam" id="TIGR04225">
    <property type="entry name" value="CshA_fibril_rpt"/>
    <property type="match status" value="3"/>
</dbReference>
<accession>A0A1M5LPS5</accession>
<protein>
    <submittedName>
        <fullName evidence="4">Gliding motility-associated C-terminal domain-containing protein</fullName>
    </submittedName>
</protein>
<dbReference type="Gene3D" id="2.130.10.30">
    <property type="entry name" value="Regulator of chromosome condensation 1/beta-lactamase-inhibitor protein II"/>
    <property type="match status" value="1"/>
</dbReference>
<dbReference type="Proteomes" id="UP000184020">
    <property type="component" value="Unassembled WGS sequence"/>
</dbReference>
<dbReference type="Pfam" id="PF01345">
    <property type="entry name" value="DUF11"/>
    <property type="match status" value="1"/>
</dbReference>
<feature type="domain" description="Cadherin" evidence="3">
    <location>
        <begin position="1781"/>
        <end position="1889"/>
    </location>
</feature>
<dbReference type="RefSeq" id="WP_073019769.1">
    <property type="nucleotide sequence ID" value="NZ_FQWF01000008.1"/>
</dbReference>
<dbReference type="GO" id="GO:0005509">
    <property type="term" value="F:calcium ion binding"/>
    <property type="evidence" value="ECO:0007669"/>
    <property type="project" value="InterPro"/>
</dbReference>
<evidence type="ECO:0000313" key="4">
    <source>
        <dbReference type="EMBL" id="SHG66353.1"/>
    </source>
</evidence>
<dbReference type="Pfam" id="PF19076">
    <property type="entry name" value="CshA_repeat"/>
    <property type="match status" value="1"/>
</dbReference>
<evidence type="ECO:0000256" key="2">
    <source>
        <dbReference type="SAM" id="SignalP"/>
    </source>
</evidence>
<dbReference type="Pfam" id="PF17963">
    <property type="entry name" value="Big_9"/>
    <property type="match status" value="15"/>
</dbReference>
<dbReference type="InterPro" id="IPR002126">
    <property type="entry name" value="Cadherin-like_dom"/>
</dbReference>
<feature type="domain" description="Cadherin" evidence="3">
    <location>
        <begin position="1674"/>
        <end position="1782"/>
    </location>
</feature>
<dbReference type="EMBL" id="FQWF01000008">
    <property type="protein sequence ID" value="SHG66353.1"/>
    <property type="molecule type" value="Genomic_DNA"/>
</dbReference>
<keyword evidence="5" id="KW-1185">Reference proteome</keyword>
<evidence type="ECO:0000256" key="1">
    <source>
        <dbReference type="SAM" id="MobiDB-lite"/>
    </source>
</evidence>
<dbReference type="Pfam" id="PF13585">
    <property type="entry name" value="CHU_C"/>
    <property type="match status" value="1"/>
</dbReference>